<evidence type="ECO:0000259" key="3">
    <source>
        <dbReference type="Pfam" id="PF16344"/>
    </source>
</evidence>
<dbReference type="AlphaFoldDB" id="A0A7W5ZSF7"/>
<protein>
    <submittedName>
        <fullName evidence="4">Ferric-dicitrate binding protein FerR (Iron transport regulator)</fullName>
    </submittedName>
</protein>
<evidence type="ECO:0000313" key="5">
    <source>
        <dbReference type="Proteomes" id="UP000541352"/>
    </source>
</evidence>
<keyword evidence="1" id="KW-0812">Transmembrane</keyword>
<dbReference type="InterPro" id="IPR032508">
    <property type="entry name" value="FecR_C"/>
</dbReference>
<dbReference type="PANTHER" id="PTHR30273">
    <property type="entry name" value="PERIPLASMIC SIGNAL SENSOR AND SIGMA FACTOR ACTIVATOR FECR-RELATED"/>
    <property type="match status" value="1"/>
</dbReference>
<dbReference type="InterPro" id="IPR006860">
    <property type="entry name" value="FecR"/>
</dbReference>
<dbReference type="PANTHER" id="PTHR30273:SF2">
    <property type="entry name" value="PROTEIN FECR"/>
    <property type="match status" value="1"/>
</dbReference>
<evidence type="ECO:0000256" key="1">
    <source>
        <dbReference type="SAM" id="Phobius"/>
    </source>
</evidence>
<feature type="transmembrane region" description="Helical" evidence="1">
    <location>
        <begin position="99"/>
        <end position="119"/>
    </location>
</feature>
<dbReference type="Gene3D" id="3.55.50.30">
    <property type="match status" value="1"/>
</dbReference>
<name>A0A7W5ZSF7_9BACT</name>
<feature type="domain" description="Protein FecR C-terminal" evidence="3">
    <location>
        <begin position="290"/>
        <end position="355"/>
    </location>
</feature>
<sequence>MKKYEEYNALDFVKDDSFRDWVRGKGSDEGFWMRFLQQHPEKKADIRQAELLIRAMNVAPESLSEKEVRQEVTQFLEKITKPSDQDVPTPVRLWWQRPLYQFAAVVAFAILSFGAWWAMNVDEKTPLMSSIPTPDNSLAETVNETEGFLLLTLEDGSTVKLSPHSRLKYAPKFTGENREVFLTGEALFEVVKKKEPFLVQTGKLTTKVLGTVFTVRAYKSDNRVTVQVRSGKVSVYSIDEKTPAVMTTTKGVILTANQAAVFEEKEKQLSKTLVLEPIVLRPEAIINHYAYDESPLPQVLNQLEQAYGIHFQFDNESLKNCKITATLSNESLYDKLNLLCKITGATYEIVDGQIIFDAQGCI</sequence>
<dbReference type="PIRSF" id="PIRSF018266">
    <property type="entry name" value="FecR"/>
    <property type="match status" value="1"/>
</dbReference>
<keyword evidence="1" id="KW-0472">Membrane</keyword>
<dbReference type="Gene3D" id="2.60.120.1440">
    <property type="match status" value="1"/>
</dbReference>
<dbReference type="Pfam" id="PF04773">
    <property type="entry name" value="FecR"/>
    <property type="match status" value="1"/>
</dbReference>
<dbReference type="Pfam" id="PF16344">
    <property type="entry name" value="FecR_C"/>
    <property type="match status" value="1"/>
</dbReference>
<keyword evidence="1" id="KW-1133">Transmembrane helix</keyword>
<dbReference type="GO" id="GO:0016989">
    <property type="term" value="F:sigma factor antagonist activity"/>
    <property type="evidence" value="ECO:0007669"/>
    <property type="project" value="TreeGrafter"/>
</dbReference>
<dbReference type="InterPro" id="IPR012373">
    <property type="entry name" value="Ferrdict_sens_TM"/>
</dbReference>
<evidence type="ECO:0000259" key="2">
    <source>
        <dbReference type="Pfam" id="PF04773"/>
    </source>
</evidence>
<evidence type="ECO:0000313" key="4">
    <source>
        <dbReference type="EMBL" id="MBB3840829.1"/>
    </source>
</evidence>
<keyword evidence="5" id="KW-1185">Reference proteome</keyword>
<dbReference type="Proteomes" id="UP000541352">
    <property type="component" value="Unassembled WGS sequence"/>
</dbReference>
<feature type="domain" description="FecR protein" evidence="2">
    <location>
        <begin position="146"/>
        <end position="233"/>
    </location>
</feature>
<gene>
    <name evidence="4" type="ORF">FHS57_004849</name>
</gene>
<organism evidence="4 5">
    <name type="scientific">Runella defluvii</name>
    <dbReference type="NCBI Taxonomy" id="370973"/>
    <lineage>
        <taxon>Bacteria</taxon>
        <taxon>Pseudomonadati</taxon>
        <taxon>Bacteroidota</taxon>
        <taxon>Cytophagia</taxon>
        <taxon>Cytophagales</taxon>
        <taxon>Spirosomataceae</taxon>
        <taxon>Runella</taxon>
    </lineage>
</organism>
<reference evidence="4 5" key="1">
    <citation type="submission" date="2020-08" db="EMBL/GenBank/DDBJ databases">
        <title>Genomic Encyclopedia of Type Strains, Phase IV (KMG-IV): sequencing the most valuable type-strain genomes for metagenomic binning, comparative biology and taxonomic classification.</title>
        <authorList>
            <person name="Goeker M."/>
        </authorList>
    </citation>
    <scope>NUCLEOTIDE SEQUENCE [LARGE SCALE GENOMIC DNA]</scope>
    <source>
        <strain evidence="4 5">DSM 17976</strain>
    </source>
</reference>
<accession>A0A7W5ZSF7</accession>
<dbReference type="RefSeq" id="WP_183978067.1">
    <property type="nucleotide sequence ID" value="NZ_JACIBY010000012.1"/>
</dbReference>
<comment type="caution">
    <text evidence="4">The sequence shown here is derived from an EMBL/GenBank/DDBJ whole genome shotgun (WGS) entry which is preliminary data.</text>
</comment>
<dbReference type="EMBL" id="JACIBY010000012">
    <property type="protein sequence ID" value="MBB3840829.1"/>
    <property type="molecule type" value="Genomic_DNA"/>
</dbReference>
<proteinExistence type="predicted"/>